<evidence type="ECO:0000313" key="3">
    <source>
        <dbReference type="Proteomes" id="UP001150907"/>
    </source>
</evidence>
<accession>A0A9W8BH98</accession>
<comment type="caution">
    <text evidence="2">The sequence shown here is derived from an EMBL/GenBank/DDBJ whole genome shotgun (WGS) entry which is preliminary data.</text>
</comment>
<proteinExistence type="predicted"/>
<dbReference type="AlphaFoldDB" id="A0A9W8BH98"/>
<name>A0A9W8BH98_9FUNG</name>
<sequence length="201" mass="21077">MPPHHRHRSTARAVSHGGFSEPPLSWSVVDLLPPMPEGYGQHGIGGNTSAQSSQASLFSIPLTRTTSLCPGDDVPNCSLAAGMGGVSPLRASRQSNGHHGSGHVQSRSNGGEFSLTFLLRLREFYHDNANRTALDDFVAGHPAANAASVIPSAIIGCGAPPKAKQFGGTNNAMRLNAASNRSSVLSLSGGGYVSVHYWVYY</sequence>
<protein>
    <submittedName>
        <fullName evidence="2">Uncharacterized protein</fullName>
    </submittedName>
</protein>
<dbReference type="OrthoDB" id="2333384at2759"/>
<evidence type="ECO:0000313" key="2">
    <source>
        <dbReference type="EMBL" id="KAJ2000968.1"/>
    </source>
</evidence>
<evidence type="ECO:0000256" key="1">
    <source>
        <dbReference type="SAM" id="MobiDB-lite"/>
    </source>
</evidence>
<organism evidence="2 3">
    <name type="scientific">Coemansia thaxteri</name>
    <dbReference type="NCBI Taxonomy" id="2663907"/>
    <lineage>
        <taxon>Eukaryota</taxon>
        <taxon>Fungi</taxon>
        <taxon>Fungi incertae sedis</taxon>
        <taxon>Zoopagomycota</taxon>
        <taxon>Kickxellomycotina</taxon>
        <taxon>Kickxellomycetes</taxon>
        <taxon>Kickxellales</taxon>
        <taxon>Kickxellaceae</taxon>
        <taxon>Coemansia</taxon>
    </lineage>
</organism>
<gene>
    <name evidence="2" type="ORF">H4R26_004361</name>
</gene>
<feature type="compositionally biased region" description="Polar residues" evidence="1">
    <location>
        <begin position="92"/>
        <end position="107"/>
    </location>
</feature>
<dbReference type="EMBL" id="JANBQF010000462">
    <property type="protein sequence ID" value="KAJ2000968.1"/>
    <property type="molecule type" value="Genomic_DNA"/>
</dbReference>
<keyword evidence="3" id="KW-1185">Reference proteome</keyword>
<reference evidence="2" key="1">
    <citation type="submission" date="2022-07" db="EMBL/GenBank/DDBJ databases">
        <title>Phylogenomic reconstructions and comparative analyses of Kickxellomycotina fungi.</title>
        <authorList>
            <person name="Reynolds N.K."/>
            <person name="Stajich J.E."/>
            <person name="Barry K."/>
            <person name="Grigoriev I.V."/>
            <person name="Crous P."/>
            <person name="Smith M.E."/>
        </authorList>
    </citation>
    <scope>NUCLEOTIDE SEQUENCE</scope>
    <source>
        <strain evidence="2">IMI 214461</strain>
    </source>
</reference>
<dbReference type="Proteomes" id="UP001150907">
    <property type="component" value="Unassembled WGS sequence"/>
</dbReference>
<feature type="region of interest" description="Disordered" evidence="1">
    <location>
        <begin position="88"/>
        <end position="107"/>
    </location>
</feature>